<dbReference type="Pfam" id="PF13640">
    <property type="entry name" value="2OG-FeII_Oxy_3"/>
    <property type="match status" value="1"/>
</dbReference>
<dbReference type="EMBL" id="UINC01171710">
    <property type="protein sequence ID" value="SVD76415.1"/>
    <property type="molecule type" value="Genomic_DNA"/>
</dbReference>
<evidence type="ECO:0000313" key="2">
    <source>
        <dbReference type="EMBL" id="SVD76415.1"/>
    </source>
</evidence>
<dbReference type="Gene3D" id="2.60.120.620">
    <property type="entry name" value="q2cbj1_9rhob like domain"/>
    <property type="match status" value="1"/>
</dbReference>
<sequence>MVDLEKWDLSALKDQFGSHKIIKHIVLDDFLDERKARSLANEHKNIKEDLWLDYSHRNQKKTGITNKYLMGSNTRLLLEEISSQPFLDWLQKLTGAKNLIPDPDLDRAGLHRIKKGGYLNVHVDEESHIKYKYWKRRLNLLFYISPDYQENWGGNLEFWESKRKKIELGGSRTKRKIDSIEPIFNRCVIFLTDDKSYHGHPAPLNCPADSARRSIAAYYYQVLKIYK</sequence>
<organism evidence="2">
    <name type="scientific">marine metagenome</name>
    <dbReference type="NCBI Taxonomy" id="408172"/>
    <lineage>
        <taxon>unclassified sequences</taxon>
        <taxon>metagenomes</taxon>
        <taxon>ecological metagenomes</taxon>
    </lineage>
</organism>
<dbReference type="InterPro" id="IPR044862">
    <property type="entry name" value="Pro_4_hyd_alph_FE2OG_OXY"/>
</dbReference>
<name>A0A382Y0L9_9ZZZZ</name>
<protein>
    <recommendedName>
        <fullName evidence="1">Prolyl 4-hydroxylase alpha subunit Fe(2+) 2OG dioxygenase domain-containing protein</fullName>
    </recommendedName>
</protein>
<accession>A0A382Y0L9</accession>
<feature type="non-terminal residue" evidence="2">
    <location>
        <position position="227"/>
    </location>
</feature>
<reference evidence="2" key="1">
    <citation type="submission" date="2018-05" db="EMBL/GenBank/DDBJ databases">
        <authorList>
            <person name="Lanie J.A."/>
            <person name="Ng W.-L."/>
            <person name="Kazmierczak K.M."/>
            <person name="Andrzejewski T.M."/>
            <person name="Davidsen T.M."/>
            <person name="Wayne K.J."/>
            <person name="Tettelin H."/>
            <person name="Glass J.I."/>
            <person name="Rusch D."/>
            <person name="Podicherti R."/>
            <person name="Tsui H.-C.T."/>
            <person name="Winkler M.E."/>
        </authorList>
    </citation>
    <scope>NUCLEOTIDE SEQUENCE</scope>
</reference>
<feature type="domain" description="Prolyl 4-hydroxylase alpha subunit Fe(2+) 2OG dioxygenase" evidence="1">
    <location>
        <begin position="109"/>
        <end position="220"/>
    </location>
</feature>
<proteinExistence type="predicted"/>
<gene>
    <name evidence="2" type="ORF">METZ01_LOCUS429269</name>
</gene>
<evidence type="ECO:0000259" key="1">
    <source>
        <dbReference type="Pfam" id="PF13640"/>
    </source>
</evidence>
<dbReference type="AlphaFoldDB" id="A0A382Y0L9"/>